<feature type="repeat" description="ANK" evidence="6">
    <location>
        <begin position="432"/>
        <end position="467"/>
    </location>
</feature>
<sequence length="582" mass="64832">MLTFNMNPEGRCAQSLEDISSSDAGYGSNRSPLPGQPASPQNIPASPASGLTEVNNLDRERALAQGSPPASLNTDRYPDSNLGKTQPQKRYIGVRVRLPVKDMLRKIRIAKGVDPSDLQETPAKGSKPHSGDKRRVYPNSERRNRQNKLSAKSLEVLDMLVEVLEEDLRTSKSNRHKASQGMFPNCVSQTPYPNLQRVPWKQDFINQASNSLLEYCPGSSTPPSQSYYLPADFSPASSPESLDYNASPNYEPTPVQSPVFTNDCAEEMLPVQHSYTAYSPLSVDYQVSSPSPPESVYHSPQSHLYKGRLDTNRGDSPVTFKNHSPNDLRQDTGELSFFRFQLQREESFLRTISDQELFAVDKCGNTLLHRAVCQGKRAQVYALAQRMVNARRIDDKDALERTALHLAALKNQHLMVSDLISLGANINEKDKFGKTPLHLCAANGYVRVLEMLKNALSDGAHVEVEAVDHSGLTPLNCAVIVLNKTVRELEKAEVPSNINFLTLRKDQLLDGIEYLLEMGANPSRPEPVSGRTAMHFAQEENNMELIHLFQSRYPKIGDLLNEDYASRTMLDVMSNMGSLYAK</sequence>
<dbReference type="Pfam" id="PF12796">
    <property type="entry name" value="Ank_2"/>
    <property type="match status" value="1"/>
</dbReference>
<keyword evidence="10" id="KW-1185">Reference proteome</keyword>
<dbReference type="InterPro" id="IPR047571">
    <property type="entry name" value="OCA"/>
</dbReference>
<gene>
    <name evidence="9" type="ORF">HHUSO_G34212</name>
</gene>
<evidence type="ECO:0000256" key="6">
    <source>
        <dbReference type="PROSITE-ProRule" id="PRU00023"/>
    </source>
</evidence>
<evidence type="ECO:0000256" key="4">
    <source>
        <dbReference type="ARBA" id="ARBA00023159"/>
    </source>
</evidence>
<accession>A0ABR0Y619</accession>
<reference evidence="9 10" key="1">
    <citation type="submission" date="2021-05" db="EMBL/GenBank/DDBJ databases">
        <authorList>
            <person name="Zahm M."/>
            <person name="Klopp C."/>
            <person name="Cabau C."/>
            <person name="Kuhl H."/>
            <person name="Suciu R."/>
            <person name="Ciorpac M."/>
            <person name="Holostenco D."/>
            <person name="Gessner J."/>
            <person name="Wuertz S."/>
            <person name="Hohne C."/>
            <person name="Stock M."/>
            <person name="Gislard M."/>
            <person name="Lluch J."/>
            <person name="Milhes M."/>
            <person name="Lampietro C."/>
            <person name="Lopez Roques C."/>
            <person name="Donnadieu C."/>
            <person name="Du K."/>
            <person name="Schartl M."/>
            <person name="Guiguen Y."/>
        </authorList>
    </citation>
    <scope>NUCLEOTIDE SEQUENCE [LARGE SCALE GENOMIC DNA]</scope>
    <source>
        <strain evidence="9">Hh-F2</strain>
        <tissue evidence="9">Blood</tissue>
    </source>
</reference>
<keyword evidence="3 6" id="KW-0040">ANK repeat</keyword>
<feature type="repeat" description="ANK" evidence="6">
    <location>
        <begin position="399"/>
        <end position="431"/>
    </location>
</feature>
<feature type="region of interest" description="Disordered" evidence="7">
    <location>
        <begin position="1"/>
        <end position="88"/>
    </location>
</feature>
<dbReference type="Proteomes" id="UP001369086">
    <property type="component" value="Unassembled WGS sequence"/>
</dbReference>
<proteinExistence type="predicted"/>
<dbReference type="InterPro" id="IPR002110">
    <property type="entry name" value="Ankyrin_rpt"/>
</dbReference>
<feature type="region of interest" description="Disordered" evidence="7">
    <location>
        <begin position="111"/>
        <end position="150"/>
    </location>
</feature>
<evidence type="ECO:0000259" key="8">
    <source>
        <dbReference type="PROSITE" id="PS52003"/>
    </source>
</evidence>
<keyword evidence="2" id="KW-0805">Transcription regulation</keyword>
<keyword evidence="4" id="KW-0010">Activator</keyword>
<evidence type="ECO:0000256" key="1">
    <source>
        <dbReference type="ARBA" id="ARBA00022737"/>
    </source>
</evidence>
<dbReference type="InterPro" id="IPR036770">
    <property type="entry name" value="Ankyrin_rpt-contain_sf"/>
</dbReference>
<feature type="compositionally biased region" description="Basic and acidic residues" evidence="7">
    <location>
        <begin position="129"/>
        <end position="144"/>
    </location>
</feature>
<organism evidence="9 10">
    <name type="scientific">Huso huso</name>
    <name type="common">Beluga</name>
    <name type="synonym">Acipenser huso</name>
    <dbReference type="NCBI Taxonomy" id="61971"/>
    <lineage>
        <taxon>Eukaryota</taxon>
        <taxon>Metazoa</taxon>
        <taxon>Chordata</taxon>
        <taxon>Craniata</taxon>
        <taxon>Vertebrata</taxon>
        <taxon>Euteleostomi</taxon>
        <taxon>Actinopterygii</taxon>
        <taxon>Chondrostei</taxon>
        <taxon>Acipenseriformes</taxon>
        <taxon>Acipenseridae</taxon>
        <taxon>Huso</taxon>
    </lineage>
</organism>
<dbReference type="SUPFAM" id="SSF48403">
    <property type="entry name" value="Ankyrin repeat"/>
    <property type="match status" value="1"/>
</dbReference>
<evidence type="ECO:0000256" key="3">
    <source>
        <dbReference type="ARBA" id="ARBA00023043"/>
    </source>
</evidence>
<dbReference type="Gene3D" id="1.25.40.20">
    <property type="entry name" value="Ankyrin repeat-containing domain"/>
    <property type="match status" value="1"/>
</dbReference>
<dbReference type="PROSITE" id="PS52003">
    <property type="entry name" value="OCA"/>
    <property type="match status" value="1"/>
</dbReference>
<feature type="domain" description="OCA" evidence="8">
    <location>
        <begin position="88"/>
        <end position="110"/>
    </location>
</feature>
<evidence type="ECO:0000313" key="9">
    <source>
        <dbReference type="EMBL" id="KAK6467898.1"/>
    </source>
</evidence>
<dbReference type="EMBL" id="JAHFZB010000046">
    <property type="protein sequence ID" value="KAK6467898.1"/>
    <property type="molecule type" value="Genomic_DNA"/>
</dbReference>
<evidence type="ECO:0000256" key="2">
    <source>
        <dbReference type="ARBA" id="ARBA00023015"/>
    </source>
</evidence>
<feature type="compositionally biased region" description="Polar residues" evidence="7">
    <location>
        <begin position="17"/>
        <end position="31"/>
    </location>
</feature>
<name>A0ABR0Y619_HUSHU</name>
<dbReference type="PANTHER" id="PTHR24124:SF5">
    <property type="entry name" value="NF-KAPPA-B INHIBITOR ZETA"/>
    <property type="match status" value="1"/>
</dbReference>
<dbReference type="PROSITE" id="PS50088">
    <property type="entry name" value="ANK_REPEAT"/>
    <property type="match status" value="2"/>
</dbReference>
<protein>
    <submittedName>
        <fullName evidence="9">NF-kappa-B inhibitor zeta-like isoform X2</fullName>
    </submittedName>
</protein>
<keyword evidence="1" id="KW-0677">Repeat</keyword>
<comment type="caution">
    <text evidence="9">The sequence shown here is derived from an EMBL/GenBank/DDBJ whole genome shotgun (WGS) entry which is preliminary data.</text>
</comment>
<dbReference type="SMART" id="SM00248">
    <property type="entry name" value="ANK"/>
    <property type="match status" value="5"/>
</dbReference>
<keyword evidence="5" id="KW-0804">Transcription</keyword>
<evidence type="ECO:0000256" key="5">
    <source>
        <dbReference type="ARBA" id="ARBA00023163"/>
    </source>
</evidence>
<dbReference type="PANTHER" id="PTHR24124">
    <property type="entry name" value="ANKYRIN REPEAT FAMILY A"/>
    <property type="match status" value="1"/>
</dbReference>
<dbReference type="PROSITE" id="PS50297">
    <property type="entry name" value="ANK_REP_REGION"/>
    <property type="match status" value="1"/>
</dbReference>
<evidence type="ECO:0000256" key="7">
    <source>
        <dbReference type="SAM" id="MobiDB-lite"/>
    </source>
</evidence>
<evidence type="ECO:0000313" key="10">
    <source>
        <dbReference type="Proteomes" id="UP001369086"/>
    </source>
</evidence>